<dbReference type="InterPro" id="IPR012022">
    <property type="entry name" value="UCP005295"/>
</dbReference>
<keyword evidence="1" id="KW-0479">Metal-binding</keyword>
<dbReference type="PANTHER" id="PTHR42658">
    <property type="entry name" value="HYDROLASE TATD"/>
    <property type="match status" value="1"/>
</dbReference>
<keyword evidence="1" id="KW-0378">Hydrolase</keyword>
<evidence type="ECO:0000313" key="2">
    <source>
        <dbReference type="EMBL" id="AIY89354.1"/>
    </source>
</evidence>
<evidence type="ECO:0000256" key="1">
    <source>
        <dbReference type="PIRNR" id="PIRNR005295"/>
    </source>
</evidence>
<dbReference type="AlphaFoldDB" id="A0A0A7GBG2"/>
<dbReference type="KEGG" id="gac:GACE_0298"/>
<dbReference type="GO" id="GO:0016788">
    <property type="term" value="F:hydrolase activity, acting on ester bonds"/>
    <property type="evidence" value="ECO:0007669"/>
    <property type="project" value="UniProtKB-UniRule"/>
</dbReference>
<dbReference type="GO" id="GO:0046872">
    <property type="term" value="F:metal ion binding"/>
    <property type="evidence" value="ECO:0007669"/>
    <property type="project" value="UniProtKB-KW"/>
</dbReference>
<name>A0A0A7GBG2_GEOAI</name>
<dbReference type="STRING" id="565033.GACE_0298"/>
<reference evidence="2 3" key="1">
    <citation type="journal article" date="2015" name="Appl. Environ. Microbiol.">
        <title>The Geoglobus acetivorans genome: Fe(III) reduction, acetate utilization, autotrophic growth, and degradation of aromatic compounds in a hyperthermophilic archaeon.</title>
        <authorList>
            <person name="Mardanov A.V."/>
            <person name="Slododkina G.B."/>
            <person name="Slobodkin A.I."/>
            <person name="Beletsky A.V."/>
            <person name="Gavrilov S.N."/>
            <person name="Kublanov I.V."/>
            <person name="Bonch-Osmolovskaya E.A."/>
            <person name="Skryabin K.G."/>
            <person name="Ravin N.V."/>
        </authorList>
    </citation>
    <scope>NUCLEOTIDE SEQUENCE [LARGE SCALE GENOMIC DNA]</scope>
    <source>
        <strain evidence="2 3">SBH6</strain>
    </source>
</reference>
<evidence type="ECO:0000313" key="3">
    <source>
        <dbReference type="Proteomes" id="UP000030624"/>
    </source>
</evidence>
<dbReference type="Proteomes" id="UP000030624">
    <property type="component" value="Chromosome"/>
</dbReference>
<protein>
    <submittedName>
        <fullName evidence="2">Uncharacterized protein</fullName>
    </submittedName>
</protein>
<dbReference type="PIRSF" id="PIRSF005295">
    <property type="entry name" value="UCP005295_TatD"/>
    <property type="match status" value="1"/>
</dbReference>
<dbReference type="PANTHER" id="PTHR42658:SF1">
    <property type="entry name" value="HYDROLASE TATD"/>
    <property type="match status" value="1"/>
</dbReference>
<sequence>MFMMLVDTHIHSEGRSVEDLKHMAGNGIKKAITCAFYPIQPEFPETLMDLARKLTEFEPERGKKAGMEIHSAVGIHPRCIPPGWERVLEFIESYSGYVAIGEIGLEDGSDEEKEVLKAQLQLAKKLDIPAVIHTPRKNKEVILEKTLQILEDVSFPEELALIDHNSVGTVKAVLEKGYWAGITVQPGKLTVDEAVRIIEEFGDERLIANSDTGFSESDMLAVKRLYDACENERVVRKNAERFFGI</sequence>
<gene>
    <name evidence="2" type="ORF">GACE_0298</name>
</gene>
<organism evidence="2 3">
    <name type="scientific">Geoglobus acetivorans</name>
    <dbReference type="NCBI Taxonomy" id="565033"/>
    <lineage>
        <taxon>Archaea</taxon>
        <taxon>Methanobacteriati</taxon>
        <taxon>Methanobacteriota</taxon>
        <taxon>Archaeoglobi</taxon>
        <taxon>Archaeoglobales</taxon>
        <taxon>Archaeoglobaceae</taxon>
        <taxon>Geoglobus</taxon>
    </lineage>
</organism>
<dbReference type="InterPro" id="IPR001130">
    <property type="entry name" value="TatD-like"/>
</dbReference>
<comment type="similarity">
    <text evidence="1">Belongs to the metallo-dependent hydrolases superfamily.</text>
</comment>
<dbReference type="InterPro" id="IPR032466">
    <property type="entry name" value="Metal_Hydrolase"/>
</dbReference>
<dbReference type="HOGENOM" id="CLU_061552_1_0_2"/>
<dbReference type="EMBL" id="CP009552">
    <property type="protein sequence ID" value="AIY89354.1"/>
    <property type="molecule type" value="Genomic_DNA"/>
</dbReference>
<dbReference type="Pfam" id="PF01026">
    <property type="entry name" value="TatD_DNase"/>
    <property type="match status" value="1"/>
</dbReference>
<dbReference type="Gene3D" id="3.20.20.140">
    <property type="entry name" value="Metal-dependent hydrolases"/>
    <property type="match status" value="1"/>
</dbReference>
<dbReference type="eggNOG" id="arCOG00892">
    <property type="taxonomic scope" value="Archaea"/>
</dbReference>
<accession>A0A0A7GBG2</accession>
<proteinExistence type="inferred from homology"/>
<dbReference type="SUPFAM" id="SSF51556">
    <property type="entry name" value="Metallo-dependent hydrolases"/>
    <property type="match status" value="1"/>
</dbReference>